<protein>
    <submittedName>
        <fullName evidence="1">Uncharacterized protein</fullName>
    </submittedName>
</protein>
<organism evidence="1">
    <name type="scientific">Arundo donax</name>
    <name type="common">Giant reed</name>
    <name type="synonym">Donax arundinaceus</name>
    <dbReference type="NCBI Taxonomy" id="35708"/>
    <lineage>
        <taxon>Eukaryota</taxon>
        <taxon>Viridiplantae</taxon>
        <taxon>Streptophyta</taxon>
        <taxon>Embryophyta</taxon>
        <taxon>Tracheophyta</taxon>
        <taxon>Spermatophyta</taxon>
        <taxon>Magnoliopsida</taxon>
        <taxon>Liliopsida</taxon>
        <taxon>Poales</taxon>
        <taxon>Poaceae</taxon>
        <taxon>PACMAD clade</taxon>
        <taxon>Arundinoideae</taxon>
        <taxon>Arundineae</taxon>
        <taxon>Arundo</taxon>
    </lineage>
</organism>
<reference evidence="1" key="1">
    <citation type="submission" date="2014-09" db="EMBL/GenBank/DDBJ databases">
        <authorList>
            <person name="Magalhaes I.L.F."/>
            <person name="Oliveira U."/>
            <person name="Santos F.R."/>
            <person name="Vidigal T.H.D.A."/>
            <person name="Brescovit A.D."/>
            <person name="Santos A.J."/>
        </authorList>
    </citation>
    <scope>NUCLEOTIDE SEQUENCE</scope>
    <source>
        <tissue evidence="1">Shoot tissue taken approximately 20 cm above the soil surface</tissue>
    </source>
</reference>
<evidence type="ECO:0000313" key="1">
    <source>
        <dbReference type="EMBL" id="JAD41734.1"/>
    </source>
</evidence>
<accession>A0A0A8ZQN4</accession>
<proteinExistence type="predicted"/>
<dbReference type="AlphaFoldDB" id="A0A0A8ZQN4"/>
<sequence>MVGLPGHHSNHGLPQKYYSNRKLYNLLNILVQMPL</sequence>
<dbReference type="EMBL" id="GBRH01256161">
    <property type="protein sequence ID" value="JAD41734.1"/>
    <property type="molecule type" value="Transcribed_RNA"/>
</dbReference>
<reference evidence="1" key="2">
    <citation type="journal article" date="2015" name="Data Brief">
        <title>Shoot transcriptome of the giant reed, Arundo donax.</title>
        <authorList>
            <person name="Barrero R.A."/>
            <person name="Guerrero F.D."/>
            <person name="Moolhuijzen P."/>
            <person name="Goolsby J.A."/>
            <person name="Tidwell J."/>
            <person name="Bellgard S.E."/>
            <person name="Bellgard M.I."/>
        </authorList>
    </citation>
    <scope>NUCLEOTIDE SEQUENCE</scope>
    <source>
        <tissue evidence="1">Shoot tissue taken approximately 20 cm above the soil surface</tissue>
    </source>
</reference>
<name>A0A0A8ZQN4_ARUDO</name>